<evidence type="ECO:0000313" key="1">
    <source>
        <dbReference type="EMBL" id="RDH85525.1"/>
    </source>
</evidence>
<evidence type="ECO:0000313" key="2">
    <source>
        <dbReference type="Proteomes" id="UP000254771"/>
    </source>
</evidence>
<gene>
    <name evidence="1" type="ORF">DIZ78_11340</name>
</gene>
<reference evidence="1 2" key="1">
    <citation type="journal article" date="2018" name="ISME J.">
        <title>Endosymbiont genomes yield clues of tubeworm success.</title>
        <authorList>
            <person name="Li Y."/>
            <person name="Liles M.R."/>
            <person name="Halanych K.M."/>
        </authorList>
    </citation>
    <scope>NUCLEOTIDE SEQUENCE [LARGE SCALE GENOMIC DNA]</scope>
    <source>
        <strain evidence="1">A1462</strain>
    </source>
</reference>
<organism evidence="1 2">
    <name type="scientific">endosymbiont of Escarpia spicata</name>
    <dbReference type="NCBI Taxonomy" id="2200908"/>
    <lineage>
        <taxon>Bacteria</taxon>
        <taxon>Pseudomonadati</taxon>
        <taxon>Pseudomonadota</taxon>
        <taxon>Gammaproteobacteria</taxon>
        <taxon>sulfur-oxidizing symbionts</taxon>
    </lineage>
</organism>
<protein>
    <submittedName>
        <fullName evidence="1">Uncharacterized protein</fullName>
    </submittedName>
</protein>
<comment type="caution">
    <text evidence="1">The sequence shown here is derived from an EMBL/GenBank/DDBJ whole genome shotgun (WGS) entry which is preliminary data.</text>
</comment>
<proteinExistence type="predicted"/>
<sequence>MLHSDKMMMPIPRTICDRSFQDQHRHSARLPTSAVTVALLIFWLVVFSPSSVAQTAEKTPGDVYHQVRLLTDAVRQLRRENNITTPWPYVDDAEAVRTPRHVFQKALEILGKISRYRANIAKTGAITVPRFHGRDITPNEVFSTVVRLRQELTLLLKHQMQEEQRLANKTSSHVYAALSEISIALEETLGLRSITPSEVYMRSLQVVELALFLRRSQGLPMEVAKPPRGQGKLPNHALKSVNDLLARIQHAERNLWMKPLTLTQQPRRVIAPSDVFDAMGVSMAELQRIQFRLGLERQFPDPEPQQGKTPDDVIQNARWAAALLPEFNLGRPLQQYDRSTLRKTPNQVFSVGEHILRKLMQYRRLRGIQTPPRKARMIPGLKSQHVYGKALEIMEKVDVLRQRQNLGPMAVPRYPLRTITPSEVFDLALRLDNELALIHRRGGGEAELWVTSTQVLEYENKQPSDVFHIMQRISNLLDTILGSEGFTPNDVYREVLVTKQDVQLIARALGETIPPETWRVPGFKSGTEPRDVLNKAREVVDLIAMAKRRAGMFGGRNIAVSTGETVTPSDVFNQVRLIDTELTEFKVFLDISDVPDRMQAQKNKVPAHVLQVLEGISAALRSLLHMEGGQA</sequence>
<dbReference type="Proteomes" id="UP000254771">
    <property type="component" value="Unassembled WGS sequence"/>
</dbReference>
<dbReference type="AlphaFoldDB" id="A0A370DKU3"/>
<dbReference type="EMBL" id="QFXE01000013">
    <property type="protein sequence ID" value="RDH85525.1"/>
    <property type="molecule type" value="Genomic_DNA"/>
</dbReference>
<name>A0A370DKU3_9GAMM</name>
<keyword evidence="2" id="KW-1185">Reference proteome</keyword>
<accession>A0A370DKU3</accession>